<name>A0A179G011_METCM</name>
<accession>A0A179G011</accession>
<sequence>MLYTLHCCSCNVKNHSVIPPLVFKDASRLNNKTVGKARSFFGLPLVFGCLGPLFLFISPSELHSVQDTKGHNRLPQ</sequence>
<comment type="caution">
    <text evidence="2">The sequence shown here is derived from an EMBL/GenBank/DDBJ whole genome shotgun (WGS) entry which is preliminary data.</text>
</comment>
<protein>
    <submittedName>
        <fullName evidence="2">Uncharacterized protein</fullName>
    </submittedName>
</protein>
<dbReference type="RefSeq" id="XP_018147773.2">
    <property type="nucleotide sequence ID" value="XM_018293421.2"/>
</dbReference>
<keyword evidence="3" id="KW-1185">Reference proteome</keyword>
<evidence type="ECO:0000256" key="1">
    <source>
        <dbReference type="SAM" id="Phobius"/>
    </source>
</evidence>
<keyword evidence="1" id="KW-0812">Transmembrane</keyword>
<dbReference type="Proteomes" id="UP000078397">
    <property type="component" value="Unassembled WGS sequence"/>
</dbReference>
<keyword evidence="1" id="KW-1133">Transmembrane helix</keyword>
<evidence type="ECO:0000313" key="3">
    <source>
        <dbReference type="Proteomes" id="UP000078397"/>
    </source>
</evidence>
<evidence type="ECO:0000313" key="2">
    <source>
        <dbReference type="EMBL" id="OAQ71236.2"/>
    </source>
</evidence>
<keyword evidence="1" id="KW-0472">Membrane</keyword>
<dbReference type="EMBL" id="LSBJ02000002">
    <property type="protein sequence ID" value="OAQ71236.2"/>
    <property type="molecule type" value="Genomic_DNA"/>
</dbReference>
<proteinExistence type="predicted"/>
<organism evidence="2 3">
    <name type="scientific">Pochonia chlamydosporia 170</name>
    <dbReference type="NCBI Taxonomy" id="1380566"/>
    <lineage>
        <taxon>Eukaryota</taxon>
        <taxon>Fungi</taxon>
        <taxon>Dikarya</taxon>
        <taxon>Ascomycota</taxon>
        <taxon>Pezizomycotina</taxon>
        <taxon>Sordariomycetes</taxon>
        <taxon>Hypocreomycetidae</taxon>
        <taxon>Hypocreales</taxon>
        <taxon>Clavicipitaceae</taxon>
        <taxon>Pochonia</taxon>
    </lineage>
</organism>
<reference evidence="2 3" key="1">
    <citation type="journal article" date="2016" name="PLoS Pathog.">
        <title>Biosynthesis of antibiotic leucinostatins in bio-control fungus Purpureocillium lilacinum and their inhibition on phytophthora revealed by genome mining.</title>
        <authorList>
            <person name="Wang G."/>
            <person name="Liu Z."/>
            <person name="Lin R."/>
            <person name="Li E."/>
            <person name="Mao Z."/>
            <person name="Ling J."/>
            <person name="Yang Y."/>
            <person name="Yin W.B."/>
            <person name="Xie B."/>
        </authorList>
    </citation>
    <scope>NUCLEOTIDE SEQUENCE [LARGE SCALE GENOMIC DNA]</scope>
    <source>
        <strain evidence="2">170</strain>
    </source>
</reference>
<dbReference type="KEGG" id="pchm:VFPPC_15668"/>
<gene>
    <name evidence="2" type="ORF">VFPPC_15668</name>
</gene>
<feature type="transmembrane region" description="Helical" evidence="1">
    <location>
        <begin position="37"/>
        <end position="57"/>
    </location>
</feature>
<dbReference type="GeneID" id="28857415"/>
<dbReference type="AlphaFoldDB" id="A0A179G011"/>